<keyword evidence="3" id="KW-1185">Reference proteome</keyword>
<sequence length="777" mass="90897">MSPSKFKLFRGAGTQSDVKPDNQHNPLRPKFFFRKQQHKSSPELPDAANSNKRSDSPLSLPSPSDSASPFSPHAPDDAPPPRVSGNNLSPKGEGDQALNEAAALLSQYREAFNDDPRIAELEERTKKLSLPQSGHGGKLIKGQRKFTFGASLSGKNDYEQFRADAVALLREIQMEINSRMAADAAPMSHPPFYHAPAAVRSSSDPLPLSHAERSPERGHHDSSQRPKHDEDRGIEHPTQRHESRRSRSKDNHDSRRHDDRRKKDRDGYKERERDKERARERDRAHDYERSPEKGERERRRAQSDTDRDRYHSHRSRRFYRDAAADDPRHGSHDRDRYKDRDWERKEREKEKERERDRERRRRRKEEEERERDAQEREMERERERRAQRREREKEKERAIDADQNLESEDKEKDTEEPKSPQEIEDVAEGNVDDGGEVEEALKHAEPEPDHRRERVREDKYKDKKRERDYYDRDTYRRYEDRYYDKHRHDRYGSVSRSLPKDYSYMDKYGSHKRSHSHTPAYAYDHDRYRSSRDDGRERTSNRRHYRDNEDHRERDKDRRYRHQRYESERERRDYNGRDEGRRHKASQLESSHEPRHGRRRSSDEETILMVPPPHWRTRHHQPAEQRNDAPRHPAPMQAPEPPVKVIPVGPPGPPTVIEYPGSIYRTSVAIPPAGNVTNGPLPPRVGKNTTHWSPEALRILEKAAKAHGDPTLIYGRQAPTSKASAIWNGAQETKFAFQGQKGSKLPAPMGHGGSHLLEVFTPQDRPGQGRPLPPVGG</sequence>
<feature type="compositionally biased region" description="Basic and acidic residues" evidence="1">
    <location>
        <begin position="248"/>
        <end position="257"/>
    </location>
</feature>
<feature type="compositionally biased region" description="Basic and acidic residues" evidence="1">
    <location>
        <begin position="439"/>
        <end position="483"/>
    </location>
</feature>
<feature type="compositionally biased region" description="Basic and acidic residues" evidence="1">
    <location>
        <begin position="364"/>
        <end position="400"/>
    </location>
</feature>
<dbReference type="Proteomes" id="UP000242287">
    <property type="component" value="Unassembled WGS sequence"/>
</dbReference>
<feature type="compositionally biased region" description="Basic and acidic residues" evidence="1">
    <location>
        <begin position="407"/>
        <end position="421"/>
    </location>
</feature>
<evidence type="ECO:0000256" key="1">
    <source>
        <dbReference type="SAM" id="MobiDB-lite"/>
    </source>
</evidence>
<name>A0A2A9NBT5_9AGAR</name>
<protein>
    <submittedName>
        <fullName evidence="2">Uncharacterized protein</fullName>
    </submittedName>
</protein>
<feature type="compositionally biased region" description="Basic and acidic residues" evidence="1">
    <location>
        <begin position="621"/>
        <end position="631"/>
    </location>
</feature>
<evidence type="ECO:0000313" key="2">
    <source>
        <dbReference type="EMBL" id="PFH48089.1"/>
    </source>
</evidence>
<organism evidence="2 3">
    <name type="scientific">Amanita thiersii Skay4041</name>
    <dbReference type="NCBI Taxonomy" id="703135"/>
    <lineage>
        <taxon>Eukaryota</taxon>
        <taxon>Fungi</taxon>
        <taxon>Dikarya</taxon>
        <taxon>Basidiomycota</taxon>
        <taxon>Agaricomycotina</taxon>
        <taxon>Agaricomycetes</taxon>
        <taxon>Agaricomycetidae</taxon>
        <taxon>Agaricales</taxon>
        <taxon>Pluteineae</taxon>
        <taxon>Amanitaceae</taxon>
        <taxon>Amanita</taxon>
    </lineage>
</organism>
<feature type="compositionally biased region" description="Basic and acidic residues" evidence="1">
    <location>
        <begin position="210"/>
        <end position="241"/>
    </location>
</feature>
<feature type="compositionally biased region" description="Pro residues" evidence="1">
    <location>
        <begin position="632"/>
        <end position="642"/>
    </location>
</feature>
<gene>
    <name evidence="2" type="ORF">AMATHDRAFT_66246</name>
</gene>
<feature type="compositionally biased region" description="Basic and acidic residues" evidence="1">
    <location>
        <begin position="523"/>
        <end position="581"/>
    </location>
</feature>
<feature type="compositionally biased region" description="Basic and acidic residues" evidence="1">
    <location>
        <begin position="264"/>
        <end position="309"/>
    </location>
</feature>
<feature type="region of interest" description="Disordered" evidence="1">
    <location>
        <begin position="741"/>
        <end position="777"/>
    </location>
</feature>
<accession>A0A2A9NBT5</accession>
<feature type="region of interest" description="Disordered" evidence="1">
    <location>
        <begin position="185"/>
        <end position="642"/>
    </location>
</feature>
<feature type="compositionally biased region" description="Low complexity" evidence="1">
    <location>
        <begin position="56"/>
        <end position="73"/>
    </location>
</feature>
<reference evidence="2 3" key="1">
    <citation type="submission" date="2014-02" db="EMBL/GenBank/DDBJ databases">
        <title>Transposable element dynamics among asymbiotic and ectomycorrhizal Amanita fungi.</title>
        <authorList>
            <consortium name="DOE Joint Genome Institute"/>
            <person name="Hess J."/>
            <person name="Skrede I."/>
            <person name="Wolfe B."/>
            <person name="LaButti K."/>
            <person name="Ohm R.A."/>
            <person name="Grigoriev I.V."/>
            <person name="Pringle A."/>
        </authorList>
    </citation>
    <scope>NUCLEOTIDE SEQUENCE [LARGE SCALE GENOMIC DNA]</scope>
    <source>
        <strain evidence="2 3">SKay4041</strain>
    </source>
</reference>
<feature type="compositionally biased region" description="Basic and acidic residues" evidence="1">
    <location>
        <begin position="318"/>
        <end position="357"/>
    </location>
</feature>
<feature type="compositionally biased region" description="Acidic residues" evidence="1">
    <location>
        <begin position="422"/>
        <end position="438"/>
    </location>
</feature>
<evidence type="ECO:0000313" key="3">
    <source>
        <dbReference type="Proteomes" id="UP000242287"/>
    </source>
</evidence>
<dbReference type="AlphaFoldDB" id="A0A2A9NBT5"/>
<dbReference type="STRING" id="703135.A0A2A9NBT5"/>
<dbReference type="EMBL" id="KZ302077">
    <property type="protein sequence ID" value="PFH48089.1"/>
    <property type="molecule type" value="Genomic_DNA"/>
</dbReference>
<proteinExistence type="predicted"/>
<dbReference type="OrthoDB" id="10683447at2759"/>
<feature type="region of interest" description="Disordered" evidence="1">
    <location>
        <begin position="1"/>
        <end position="98"/>
    </location>
</feature>